<comment type="caution">
    <text evidence="1">The sequence shown here is derived from an EMBL/GenBank/DDBJ whole genome shotgun (WGS) entry which is preliminary data.</text>
</comment>
<protein>
    <submittedName>
        <fullName evidence="1">Uncharacterized protein</fullName>
    </submittedName>
</protein>
<evidence type="ECO:0000313" key="1">
    <source>
        <dbReference type="EMBL" id="RIB11456.1"/>
    </source>
</evidence>
<keyword evidence="2" id="KW-1185">Reference proteome</keyword>
<organism evidence="1 2">
    <name type="scientific">Gigaspora rosea</name>
    <dbReference type="NCBI Taxonomy" id="44941"/>
    <lineage>
        <taxon>Eukaryota</taxon>
        <taxon>Fungi</taxon>
        <taxon>Fungi incertae sedis</taxon>
        <taxon>Mucoromycota</taxon>
        <taxon>Glomeromycotina</taxon>
        <taxon>Glomeromycetes</taxon>
        <taxon>Diversisporales</taxon>
        <taxon>Gigasporaceae</taxon>
        <taxon>Gigaspora</taxon>
    </lineage>
</organism>
<sequence>MPPQALVLKYYQVDDPSPKWIERITADYYHAGTLYLSPNALEGIIHSQETIKNASKEIARKYKTSTRRIYEIWKLHAQGLLLRKQQIIQNVGSFKAVPISKNNILDEQTKKRRSKSICMPDLSSDSKNLIEKIDEKLEAIFSSLSDISQKSKNVLLLYKQTNKEIEKVRVQGYTLTS</sequence>
<proteinExistence type="predicted"/>
<name>A0A397UW65_9GLOM</name>
<evidence type="ECO:0000313" key="2">
    <source>
        <dbReference type="Proteomes" id="UP000266673"/>
    </source>
</evidence>
<dbReference type="EMBL" id="QKWP01001131">
    <property type="protein sequence ID" value="RIB11456.1"/>
    <property type="molecule type" value="Genomic_DNA"/>
</dbReference>
<dbReference type="OrthoDB" id="10402007at2759"/>
<reference evidence="1 2" key="1">
    <citation type="submission" date="2018-06" db="EMBL/GenBank/DDBJ databases">
        <title>Comparative genomics reveals the genomic features of Rhizophagus irregularis, R. cerebriforme, R. diaphanum and Gigaspora rosea, and their symbiotic lifestyle signature.</title>
        <authorList>
            <person name="Morin E."/>
            <person name="San Clemente H."/>
            <person name="Chen E.C.H."/>
            <person name="De La Providencia I."/>
            <person name="Hainaut M."/>
            <person name="Kuo A."/>
            <person name="Kohler A."/>
            <person name="Murat C."/>
            <person name="Tang N."/>
            <person name="Roy S."/>
            <person name="Loubradou J."/>
            <person name="Henrissat B."/>
            <person name="Grigoriev I.V."/>
            <person name="Corradi N."/>
            <person name="Roux C."/>
            <person name="Martin F.M."/>
        </authorList>
    </citation>
    <scope>NUCLEOTIDE SEQUENCE [LARGE SCALE GENOMIC DNA]</scope>
    <source>
        <strain evidence="1 2">DAOM 194757</strain>
    </source>
</reference>
<dbReference type="AlphaFoldDB" id="A0A397UW65"/>
<dbReference type="Proteomes" id="UP000266673">
    <property type="component" value="Unassembled WGS sequence"/>
</dbReference>
<accession>A0A397UW65</accession>
<gene>
    <name evidence="1" type="ORF">C2G38_2203381</name>
</gene>